<feature type="region of interest" description="Disordered" evidence="4">
    <location>
        <begin position="1"/>
        <end position="45"/>
    </location>
</feature>
<keyword evidence="6" id="KW-1185">Reference proteome</keyword>
<evidence type="ECO:0000313" key="5">
    <source>
        <dbReference type="EMBL" id="AFY84180.1"/>
    </source>
</evidence>
<feature type="coiled-coil region" evidence="3">
    <location>
        <begin position="304"/>
        <end position="384"/>
    </location>
</feature>
<dbReference type="eggNOG" id="ENOG5032WZC">
    <property type="taxonomic scope" value="Bacteria"/>
</dbReference>
<dbReference type="PANTHER" id="PTHR32347">
    <property type="entry name" value="EFFLUX SYSTEM COMPONENT YKNX-RELATED"/>
    <property type="match status" value="1"/>
</dbReference>
<proteinExistence type="predicted"/>
<dbReference type="KEGG" id="oac:Oscil6304_4667"/>
<dbReference type="InParanoid" id="K9TNQ4"/>
<accession>K9TNQ4</accession>
<dbReference type="HOGENOM" id="CLU_516620_0_0_3"/>
<evidence type="ECO:0000256" key="3">
    <source>
        <dbReference type="SAM" id="Coils"/>
    </source>
</evidence>
<sequence length="527" mass="58790">MTATNNPSPKSPLKVVPPKAIAQPSAVPTPPVIQTPPAASPSKVATPSKSYGKWLMMAMVLAGGVMVARMPISNYVIGEAEVTSRLDERQRLVMPVSGQLTLKVKSNADVEEGDIIAEVSSPEIENQVAEADRSLQHGNAALFAAQKRLTLAETDLQYAQKNVEIAQDRAEKKRREIQEIIAGNKLPIIRQIEAEISSIESEIDGVKNSQVGLDSKIVEIQTQITALKSEKTTLKEQLGSLEETIEDYQVVVDEGALARNVLRQEKDKKLRLINQIDQQSFAIKGKQEQIEQTHSEILQRENIIEQKNQLIAGKFEQIKQVEKEIEELRDERENEVEQQLGLQRSVEQKVEAAKADIQSEMERVQKAEAELNRLRDRQATLILTADTAGTVLTPDLDLLDQNTIQSGQEIMRIVNLSQLTATVQVSQEDGNLVQRDQTVVFKVRDPYSPSYRARVQDISPMIAPDKSGTNPMLTLTILIDNPDDILRPGGQGFAHIETGQMRVYQKVQHELNKLFNLDKYFVGFSKE</sequence>
<evidence type="ECO:0000256" key="1">
    <source>
        <dbReference type="ARBA" id="ARBA00004196"/>
    </source>
</evidence>
<dbReference type="PANTHER" id="PTHR32347:SF23">
    <property type="entry name" value="BLL5650 PROTEIN"/>
    <property type="match status" value="1"/>
</dbReference>
<gene>
    <name evidence="5" type="ORF">Oscil6304_4667</name>
</gene>
<name>K9TNQ4_9CYAN</name>
<organism evidence="5 6">
    <name type="scientific">Oscillatoria acuminata PCC 6304</name>
    <dbReference type="NCBI Taxonomy" id="56110"/>
    <lineage>
        <taxon>Bacteria</taxon>
        <taxon>Bacillati</taxon>
        <taxon>Cyanobacteriota</taxon>
        <taxon>Cyanophyceae</taxon>
        <taxon>Oscillatoriophycideae</taxon>
        <taxon>Oscillatoriales</taxon>
        <taxon>Oscillatoriaceae</taxon>
        <taxon>Oscillatoria</taxon>
    </lineage>
</organism>
<dbReference type="EMBL" id="CP003607">
    <property type="protein sequence ID" value="AFY84180.1"/>
    <property type="molecule type" value="Genomic_DNA"/>
</dbReference>
<protein>
    <submittedName>
        <fullName evidence="5">Uncharacterized protein</fullName>
    </submittedName>
</protein>
<feature type="compositionally biased region" description="Low complexity" evidence="4">
    <location>
        <begin position="7"/>
        <end position="19"/>
    </location>
</feature>
<dbReference type="STRING" id="56110.Oscil6304_4667"/>
<feature type="coiled-coil region" evidence="3">
    <location>
        <begin position="156"/>
        <end position="251"/>
    </location>
</feature>
<comment type="subcellular location">
    <subcellularLocation>
        <location evidence="1">Cell envelope</location>
    </subcellularLocation>
</comment>
<dbReference type="OrthoDB" id="460193at2"/>
<dbReference type="AlphaFoldDB" id="K9TNQ4"/>
<reference evidence="5 6" key="1">
    <citation type="submission" date="2012-06" db="EMBL/GenBank/DDBJ databases">
        <title>Finished chromosome of genome of Oscillatoria acuminata PCC 6304.</title>
        <authorList>
            <consortium name="US DOE Joint Genome Institute"/>
            <person name="Gugger M."/>
            <person name="Coursin T."/>
            <person name="Rippka R."/>
            <person name="Tandeau De Marsac N."/>
            <person name="Huntemann M."/>
            <person name="Wei C.-L."/>
            <person name="Han J."/>
            <person name="Detter J.C."/>
            <person name="Han C."/>
            <person name="Tapia R."/>
            <person name="Davenport K."/>
            <person name="Daligault H."/>
            <person name="Erkkila T."/>
            <person name="Gu W."/>
            <person name="Munk A.C.C."/>
            <person name="Teshima H."/>
            <person name="Xu Y."/>
            <person name="Chain P."/>
            <person name="Chen A."/>
            <person name="Krypides N."/>
            <person name="Mavromatis K."/>
            <person name="Markowitz V."/>
            <person name="Szeto E."/>
            <person name="Ivanova N."/>
            <person name="Mikhailova N."/>
            <person name="Ovchinnikova G."/>
            <person name="Pagani I."/>
            <person name="Pati A."/>
            <person name="Goodwin L."/>
            <person name="Peters L."/>
            <person name="Pitluck S."/>
            <person name="Woyke T."/>
            <person name="Kerfeld C."/>
        </authorList>
    </citation>
    <scope>NUCLEOTIDE SEQUENCE [LARGE SCALE GENOMIC DNA]</scope>
    <source>
        <strain evidence="5 6">PCC 6304</strain>
    </source>
</reference>
<dbReference type="Gene3D" id="2.40.30.170">
    <property type="match status" value="1"/>
</dbReference>
<evidence type="ECO:0000256" key="4">
    <source>
        <dbReference type="SAM" id="MobiDB-lite"/>
    </source>
</evidence>
<dbReference type="GO" id="GO:0030313">
    <property type="term" value="C:cell envelope"/>
    <property type="evidence" value="ECO:0007669"/>
    <property type="project" value="UniProtKB-SubCell"/>
</dbReference>
<evidence type="ECO:0000256" key="2">
    <source>
        <dbReference type="ARBA" id="ARBA00023054"/>
    </source>
</evidence>
<dbReference type="Gene3D" id="1.10.287.1490">
    <property type="match status" value="1"/>
</dbReference>
<dbReference type="Proteomes" id="UP000010367">
    <property type="component" value="Chromosome"/>
</dbReference>
<dbReference type="InterPro" id="IPR050465">
    <property type="entry name" value="UPF0194_transport"/>
</dbReference>
<keyword evidence="2 3" id="KW-0175">Coiled coil</keyword>
<evidence type="ECO:0000313" key="6">
    <source>
        <dbReference type="Proteomes" id="UP000010367"/>
    </source>
</evidence>
<dbReference type="RefSeq" id="WP_015150799.1">
    <property type="nucleotide sequence ID" value="NC_019693.1"/>
</dbReference>